<evidence type="ECO:0000256" key="1">
    <source>
        <dbReference type="SAM" id="MobiDB-lite"/>
    </source>
</evidence>
<feature type="region of interest" description="Disordered" evidence="1">
    <location>
        <begin position="24"/>
        <end position="54"/>
    </location>
</feature>
<accession>A0A024S1D7</accession>
<feature type="region of interest" description="Disordered" evidence="1">
    <location>
        <begin position="340"/>
        <end position="400"/>
    </location>
</feature>
<feature type="compositionally biased region" description="Polar residues" evidence="1">
    <location>
        <begin position="363"/>
        <end position="400"/>
    </location>
</feature>
<dbReference type="EMBL" id="KI911158">
    <property type="protein sequence ID" value="ETR99184.1"/>
    <property type="molecule type" value="Genomic_DNA"/>
</dbReference>
<reference evidence="3" key="1">
    <citation type="journal article" date="2013" name="Ind. Biotechnol.">
        <title>Comparative genomics analysis of Trichoderma reesei strains.</title>
        <authorList>
            <person name="Koike H."/>
            <person name="Aerts A."/>
            <person name="LaButti K."/>
            <person name="Grigoriev I.V."/>
            <person name="Baker S.E."/>
        </authorList>
    </citation>
    <scope>NUCLEOTIDE SEQUENCE [LARGE SCALE GENOMIC DNA]</scope>
    <source>
        <strain evidence="3">ATCC 56765 / BCRC 32924 / NRRL 11460 / Rut C-30</strain>
    </source>
</reference>
<feature type="region of interest" description="Disordered" evidence="1">
    <location>
        <begin position="220"/>
        <end position="241"/>
    </location>
</feature>
<gene>
    <name evidence="2" type="ORF">M419DRAFT_11287</name>
</gene>
<feature type="region of interest" description="Disordered" evidence="1">
    <location>
        <begin position="291"/>
        <end position="311"/>
    </location>
</feature>
<dbReference type="HOGENOM" id="CLU_586887_0_0_1"/>
<dbReference type="AlphaFoldDB" id="A0A024S1D7"/>
<feature type="compositionally biased region" description="Basic residues" evidence="1">
    <location>
        <begin position="36"/>
        <end position="52"/>
    </location>
</feature>
<protein>
    <submittedName>
        <fullName evidence="2">Uncharacterized protein</fullName>
    </submittedName>
</protein>
<dbReference type="KEGG" id="trr:M419DRAFT_11287"/>
<dbReference type="Proteomes" id="UP000024376">
    <property type="component" value="Unassembled WGS sequence"/>
</dbReference>
<organism evidence="2 3">
    <name type="scientific">Hypocrea jecorina (strain ATCC 56765 / BCRC 32924 / NRRL 11460 / Rut C-30)</name>
    <name type="common">Trichoderma reesei</name>
    <dbReference type="NCBI Taxonomy" id="1344414"/>
    <lineage>
        <taxon>Eukaryota</taxon>
        <taxon>Fungi</taxon>
        <taxon>Dikarya</taxon>
        <taxon>Ascomycota</taxon>
        <taxon>Pezizomycotina</taxon>
        <taxon>Sordariomycetes</taxon>
        <taxon>Hypocreomycetidae</taxon>
        <taxon>Hypocreales</taxon>
        <taxon>Hypocreaceae</taxon>
        <taxon>Trichoderma</taxon>
    </lineage>
</organism>
<sequence>MSALFPRNMHLIKKSRRMLSGIFHARPDCDPATTRSRSKASRSRRRKSKRRTSSLSVAQRTMDLFLSRGKKRKREDVDDGDGDEWTFVQCKKRLVGGGIAPVVAEEDIELEQARHDDIPRSLISHCENSDGEPGELPDDYKELLETVYSNLENLTITDTDSSLPISSITSTRQTSLEPHTDLNSTWLEGLLDWENRYRARRCHSETSTKILSYANAVTGNLPNGSGRRSAPPNLDTARSSRRELERRASLWSVSALSEDGTLDQMPDDSELELVLFADSQAGDDVDVEREADLDEHVEEAEEEEEEATQVGTEVEDANIEAALMRRTTAWQGVKTVAVHADEPKLEGPQVAGESNEEQEPGSRYSSEPVSEQQQEPASTQTTMPPSKSASPQAESSLSESTFRIQFDSLVNWGFDTPEVELEPRVCQRQVTAEDVASRIRAVKDRMMESLLDIEQRLRPHCPGARV</sequence>
<proteinExistence type="predicted"/>
<evidence type="ECO:0000313" key="3">
    <source>
        <dbReference type="Proteomes" id="UP000024376"/>
    </source>
</evidence>
<evidence type="ECO:0000313" key="2">
    <source>
        <dbReference type="EMBL" id="ETR99184.1"/>
    </source>
</evidence>
<dbReference type="OrthoDB" id="4900365at2759"/>
<name>A0A024S1D7_HYPJR</name>